<proteinExistence type="predicted"/>
<dbReference type="EMBL" id="CM056744">
    <property type="protein sequence ID" value="KAJ8665632.1"/>
    <property type="molecule type" value="Genomic_DNA"/>
</dbReference>
<evidence type="ECO:0000313" key="2">
    <source>
        <dbReference type="Proteomes" id="UP001239111"/>
    </source>
</evidence>
<accession>A0ACC2N3L0</accession>
<protein>
    <submittedName>
        <fullName evidence="1">Uncharacterized protein</fullName>
    </submittedName>
</protein>
<sequence>MNENPFVSLFPGQDFHVPGQTFSAQPGGQVGGGGGIGVSGARGPVVGGIPTVAPNLSGLPLRISPPGQSIASAYSKSQASHLLSSSSGLHTQSTSEMGKQTHLQNQPPSMQQVYLQNAGRSVSQVIFI</sequence>
<keyword evidence="2" id="KW-1185">Reference proteome</keyword>
<reference evidence="1" key="1">
    <citation type="submission" date="2023-04" db="EMBL/GenBank/DDBJ databases">
        <title>A chromosome-level genome assembly of the parasitoid wasp Eretmocerus hayati.</title>
        <authorList>
            <person name="Zhong Y."/>
            <person name="Liu S."/>
            <person name="Liu Y."/>
        </authorList>
    </citation>
    <scope>NUCLEOTIDE SEQUENCE</scope>
    <source>
        <strain evidence="1">ZJU_SS_LIU_2023</strain>
    </source>
</reference>
<organism evidence="1 2">
    <name type="scientific">Eretmocerus hayati</name>
    <dbReference type="NCBI Taxonomy" id="131215"/>
    <lineage>
        <taxon>Eukaryota</taxon>
        <taxon>Metazoa</taxon>
        <taxon>Ecdysozoa</taxon>
        <taxon>Arthropoda</taxon>
        <taxon>Hexapoda</taxon>
        <taxon>Insecta</taxon>
        <taxon>Pterygota</taxon>
        <taxon>Neoptera</taxon>
        <taxon>Endopterygota</taxon>
        <taxon>Hymenoptera</taxon>
        <taxon>Apocrita</taxon>
        <taxon>Proctotrupomorpha</taxon>
        <taxon>Chalcidoidea</taxon>
        <taxon>Aphelinidae</taxon>
        <taxon>Aphelininae</taxon>
        <taxon>Eretmocerus</taxon>
    </lineage>
</organism>
<evidence type="ECO:0000313" key="1">
    <source>
        <dbReference type="EMBL" id="KAJ8665632.1"/>
    </source>
</evidence>
<comment type="caution">
    <text evidence="1">The sequence shown here is derived from an EMBL/GenBank/DDBJ whole genome shotgun (WGS) entry which is preliminary data.</text>
</comment>
<name>A0ACC2N3L0_9HYME</name>
<dbReference type="Proteomes" id="UP001239111">
    <property type="component" value="Chromosome 4"/>
</dbReference>
<gene>
    <name evidence="1" type="ORF">QAD02_007294</name>
</gene>